<dbReference type="EMBL" id="JAANIU010000452">
    <property type="protein sequence ID" value="KAG1572168.1"/>
    <property type="molecule type" value="Genomic_DNA"/>
</dbReference>
<accession>A0A9P6Z731</accession>
<feature type="compositionally biased region" description="Basic and acidic residues" evidence="1">
    <location>
        <begin position="152"/>
        <end position="161"/>
    </location>
</feature>
<reference evidence="2 3" key="1">
    <citation type="journal article" date="2020" name="Microb. Genom.">
        <title>Genetic diversity of clinical and environmental Mucorales isolates obtained from an investigation of mucormycosis cases among solid organ transplant recipients.</title>
        <authorList>
            <person name="Nguyen M.H."/>
            <person name="Kaul D."/>
            <person name="Muto C."/>
            <person name="Cheng S.J."/>
            <person name="Richter R.A."/>
            <person name="Bruno V.M."/>
            <person name="Liu G."/>
            <person name="Beyhan S."/>
            <person name="Sundermann A.J."/>
            <person name="Mounaud S."/>
            <person name="Pasculle A.W."/>
            <person name="Nierman W.C."/>
            <person name="Driscoll E."/>
            <person name="Cumbie R."/>
            <person name="Clancy C.J."/>
            <person name="Dupont C.L."/>
        </authorList>
    </citation>
    <scope>NUCLEOTIDE SEQUENCE [LARGE SCALE GENOMIC DNA]</scope>
    <source>
        <strain evidence="2 3">GL24</strain>
    </source>
</reference>
<keyword evidence="3" id="KW-1185">Reference proteome</keyword>
<evidence type="ECO:0000313" key="2">
    <source>
        <dbReference type="EMBL" id="KAG1572168.1"/>
    </source>
</evidence>
<protein>
    <submittedName>
        <fullName evidence="2">Uncharacterized protein</fullName>
    </submittedName>
</protein>
<organism evidence="2 3">
    <name type="scientific">Rhizopus delemar</name>
    <dbReference type="NCBI Taxonomy" id="936053"/>
    <lineage>
        <taxon>Eukaryota</taxon>
        <taxon>Fungi</taxon>
        <taxon>Fungi incertae sedis</taxon>
        <taxon>Mucoromycota</taxon>
        <taxon>Mucoromycotina</taxon>
        <taxon>Mucoromycetes</taxon>
        <taxon>Mucorales</taxon>
        <taxon>Mucorineae</taxon>
        <taxon>Rhizopodaceae</taxon>
        <taxon>Rhizopus</taxon>
    </lineage>
</organism>
<name>A0A9P6Z731_9FUNG</name>
<comment type="caution">
    <text evidence="2">The sequence shown here is derived from an EMBL/GenBank/DDBJ whole genome shotgun (WGS) entry which is preliminary data.</text>
</comment>
<evidence type="ECO:0000313" key="3">
    <source>
        <dbReference type="Proteomes" id="UP000740926"/>
    </source>
</evidence>
<evidence type="ECO:0000256" key="1">
    <source>
        <dbReference type="SAM" id="MobiDB-lite"/>
    </source>
</evidence>
<dbReference type="AlphaFoldDB" id="A0A9P6Z731"/>
<feature type="region of interest" description="Disordered" evidence="1">
    <location>
        <begin position="125"/>
        <end position="161"/>
    </location>
</feature>
<proteinExistence type="predicted"/>
<dbReference type="Proteomes" id="UP000740926">
    <property type="component" value="Unassembled WGS sequence"/>
</dbReference>
<gene>
    <name evidence="2" type="ORF">G6F50_003973</name>
</gene>
<sequence length="332" mass="37900">MFASDVEQYLLYTSRVEIRPSFSNFANVYKSSFIPTFARSKQPIEQFQKNYKAAFCRETLKKLDRKDFDLDEHLVDWVDIENKGLELARDEAEQRLRRLREEATWEAFELETNIVATYIKKRRAESSMAESSTGTRKQRRSEESSMETEIINEDKLDKTSKKLEHNRSVEIPVPEAVDDEAHEVSEESVVPLPAVYFLDAVLSDTSSINDSTYTGATGTTTTRSNTSKKSTKYIWTFSLSELDVIVTEKVEMATTNNEIKEIYDSCHEIASNGNLKRHDHEKKLNASGLFNCENEHSIAPIGDKFIVTNITIPESVKRNIACLTSALETKSH</sequence>